<dbReference type="Gene3D" id="3.40.309.10">
    <property type="entry name" value="Aldehyde Dehydrogenase, Chain A, domain 2"/>
    <property type="match status" value="1"/>
</dbReference>
<name>A0ABD2H9N1_PAGBO</name>
<dbReference type="InterPro" id="IPR012394">
    <property type="entry name" value="Aldehyde_DH_NAD(P)"/>
</dbReference>
<keyword evidence="7" id="KW-1185">Reference proteome</keyword>
<dbReference type="PIRSF" id="PIRSF036492">
    <property type="entry name" value="ALDH"/>
    <property type="match status" value="1"/>
</dbReference>
<dbReference type="InterPro" id="IPR016161">
    <property type="entry name" value="Ald_DH/histidinol_DH"/>
</dbReference>
<proteinExistence type="inferred from homology"/>
<evidence type="ECO:0000313" key="6">
    <source>
        <dbReference type="EMBL" id="KAL3063184.1"/>
    </source>
</evidence>
<comment type="similarity">
    <text evidence="1 4">Belongs to the aldehyde dehydrogenase family.</text>
</comment>
<dbReference type="Proteomes" id="UP001619887">
    <property type="component" value="Unassembled WGS sequence"/>
</dbReference>
<dbReference type="FunFam" id="3.40.309.10:FF:000003">
    <property type="entry name" value="Aldehyde dehydrogenase"/>
    <property type="match status" value="1"/>
</dbReference>
<feature type="domain" description="Aldehyde dehydrogenase" evidence="5">
    <location>
        <begin position="71"/>
        <end position="489"/>
    </location>
</feature>
<evidence type="ECO:0000259" key="5">
    <source>
        <dbReference type="Pfam" id="PF00171"/>
    </source>
</evidence>
<dbReference type="PANTHER" id="PTHR43570:SF7">
    <property type="entry name" value="ALDEHYDE DEHYDROGENASE"/>
    <property type="match status" value="1"/>
</dbReference>
<keyword evidence="2 4" id="KW-0560">Oxidoreductase</keyword>
<evidence type="ECO:0000256" key="2">
    <source>
        <dbReference type="ARBA" id="ARBA00023002"/>
    </source>
</evidence>
<dbReference type="EMBL" id="JBIYXZ010002071">
    <property type="protein sequence ID" value="KAL3063184.1"/>
    <property type="molecule type" value="Genomic_DNA"/>
</dbReference>
<reference evidence="6 7" key="2">
    <citation type="journal article" date="2024" name="G3 (Bethesda)">
        <title>The genome of the cryopelagic Antarctic bald notothen, Trematomus borchgrevinki.</title>
        <authorList>
            <person name="Rayamajhi N."/>
            <person name="Rivera-Colon A.G."/>
            <person name="Minhas B.F."/>
            <person name="Cheng C.C."/>
            <person name="Catchen J.M."/>
        </authorList>
    </citation>
    <scope>NUCLEOTIDE SEQUENCE [LARGE SCALE GENOMIC DNA]</scope>
    <source>
        <strain evidence="6">AGRC-2024</strain>
    </source>
</reference>
<dbReference type="SUPFAM" id="SSF53720">
    <property type="entry name" value="ALDH-like"/>
    <property type="match status" value="1"/>
</dbReference>
<protein>
    <recommendedName>
        <fullName evidence="4">Aldehyde dehydrogenase</fullName>
    </recommendedName>
</protein>
<comment type="caution">
    <text evidence="6">The sequence shown here is derived from an EMBL/GenBank/DDBJ whole genome shotgun (WGS) entry which is preliminary data.</text>
</comment>
<dbReference type="InterPro" id="IPR016163">
    <property type="entry name" value="Ald_DH_C"/>
</dbReference>
<dbReference type="FunFam" id="3.40.605.10:FF:000004">
    <property type="entry name" value="Aldehyde dehydrogenase"/>
    <property type="match status" value="1"/>
</dbReference>
<gene>
    <name evidence="6" type="ORF">OYC64_002879</name>
</gene>
<dbReference type="Pfam" id="PF00171">
    <property type="entry name" value="Aldedh"/>
    <property type="match status" value="1"/>
</dbReference>
<dbReference type="InterPro" id="IPR016162">
    <property type="entry name" value="Ald_DH_N"/>
</dbReference>
<organism evidence="6 7">
    <name type="scientific">Pagothenia borchgrevinki</name>
    <name type="common">Bald rockcod</name>
    <name type="synonym">Trematomus borchgrevinki</name>
    <dbReference type="NCBI Taxonomy" id="8213"/>
    <lineage>
        <taxon>Eukaryota</taxon>
        <taxon>Metazoa</taxon>
        <taxon>Chordata</taxon>
        <taxon>Craniata</taxon>
        <taxon>Vertebrata</taxon>
        <taxon>Euteleostomi</taxon>
        <taxon>Actinopterygii</taxon>
        <taxon>Neopterygii</taxon>
        <taxon>Teleostei</taxon>
        <taxon>Neoteleostei</taxon>
        <taxon>Acanthomorphata</taxon>
        <taxon>Eupercaria</taxon>
        <taxon>Perciformes</taxon>
        <taxon>Notothenioidei</taxon>
        <taxon>Nototheniidae</taxon>
        <taxon>Pagothenia</taxon>
    </lineage>
</organism>
<keyword evidence="3" id="KW-0520">NAD</keyword>
<reference evidence="6 7" key="1">
    <citation type="journal article" date="2022" name="G3 (Bethesda)">
        <title>Evaluating Illumina-, Nanopore-, and PacBio-based genome assembly strategies with the bald notothen, Trematomus borchgrevinki.</title>
        <authorList>
            <person name="Rayamajhi N."/>
            <person name="Cheng C.C."/>
            <person name="Catchen J.M."/>
        </authorList>
    </citation>
    <scope>NUCLEOTIDE SEQUENCE [LARGE SCALE GENOMIC DNA]</scope>
    <source>
        <strain evidence="6">AGRC-2024</strain>
    </source>
</reference>
<dbReference type="InterPro" id="IPR015590">
    <property type="entry name" value="Aldehyde_DH_dom"/>
</dbReference>
<dbReference type="GO" id="GO:0016620">
    <property type="term" value="F:oxidoreductase activity, acting on the aldehyde or oxo group of donors, NAD or NADP as acceptor"/>
    <property type="evidence" value="ECO:0007669"/>
    <property type="project" value="UniProtKB-ARBA"/>
</dbReference>
<dbReference type="AlphaFoldDB" id="A0ABD2H9N1"/>
<sequence>MSSPLSPSPHRWFTALRRTERSSSGELLIGINMSGKTRVCYSCQRNGRLTCRRTRLGEPCLKTYPLECEGLLRRARVTFQAGRTLKESFRVAQLEAVVRMLEEHECDFVDALGKDLHKPRFEAVVSELILVKNEALYAINNLKKWMQPQHVERNLSTTLDECLMVSEPLGVVFIVGTWCSPVETCLVPLVGAIAAGNCAIISPSECTAHTAELLHRLIPLYLDNECFHVILAGTREVVELKFDHVFFTGNRSEGTRIAQAAARTLTPVTLILGGKNPCYVDQDCDIATTAQRIAWARFHNAGQSLVAPFYILCHTTVTARLVQALKCCLTQFYGCDPRESSSYGRMVNLDIFNRTKDMLWRSGKVAVGGQVIEAEKYIAPTILTEVTESNPIMQEDIFGPVLPVLTVNNVDEAIAFINKQEKPLCVYAYSSNSKVITRLMSETSSGSFCSNDSILQSLMVALPFGGVGASGMGSYHGRYSFDTFSHRKSCLLRSTRFECVTYLRYPPYEDHNLSLMTWASTLSQKSQGWCHIL</sequence>
<dbReference type="PANTHER" id="PTHR43570">
    <property type="entry name" value="ALDEHYDE DEHYDROGENASE"/>
    <property type="match status" value="1"/>
</dbReference>
<evidence type="ECO:0000313" key="7">
    <source>
        <dbReference type="Proteomes" id="UP001619887"/>
    </source>
</evidence>
<evidence type="ECO:0000256" key="4">
    <source>
        <dbReference type="PIRNR" id="PIRNR036492"/>
    </source>
</evidence>
<accession>A0ABD2H9N1</accession>
<evidence type="ECO:0000256" key="3">
    <source>
        <dbReference type="ARBA" id="ARBA00023027"/>
    </source>
</evidence>
<dbReference type="Gene3D" id="3.40.605.10">
    <property type="entry name" value="Aldehyde Dehydrogenase, Chain A, domain 1"/>
    <property type="match status" value="1"/>
</dbReference>
<evidence type="ECO:0000256" key="1">
    <source>
        <dbReference type="ARBA" id="ARBA00009986"/>
    </source>
</evidence>